<evidence type="ECO:0000259" key="3">
    <source>
        <dbReference type="Pfam" id="PF22666"/>
    </source>
</evidence>
<sequence>MKKFCLGYTIPLIGKWGLSDGKVDISFNLDSIFGTDIYSVLQTRGFIPNPLTGYGDIELRPLSYGNWTYSHYIHLGYKDILKTIFLELDQIDSYCCVYLNYRLLICTDSSFIRYSVPISPYTRHGWNFLQLKFNSTPIMARSAYQKLAPNPPPPRCWPSVFNGECFINAVRTTQASFGWDWGPAFPIQGFWKTPSLRFNVVWLGDGVQFFPTLEGTTWRAAVSVEIIGGKPNSKVCVSVKLGGGLMKNFEKRCIRNERNSTDVWMELPLNGNSSVIPWWPIGVHSGPKVYSLMVQLRDVWGGYLYDSRLFRVGFRQVELIQVNFQNYF</sequence>
<evidence type="ECO:0000256" key="2">
    <source>
        <dbReference type="ARBA" id="ARBA00023295"/>
    </source>
</evidence>
<evidence type="ECO:0000256" key="1">
    <source>
        <dbReference type="ARBA" id="ARBA00022801"/>
    </source>
</evidence>
<feature type="domain" description="Beta-mannosidase-like galactose-binding" evidence="3">
    <location>
        <begin position="33"/>
        <end position="192"/>
    </location>
</feature>
<dbReference type="PANTHER" id="PTHR43730">
    <property type="entry name" value="BETA-MANNOSIDASE"/>
    <property type="match status" value="1"/>
</dbReference>
<dbReference type="OrthoDB" id="2866996at2759"/>
<evidence type="ECO:0000313" key="4">
    <source>
        <dbReference type="EMBL" id="VDN96981.1"/>
    </source>
</evidence>
<dbReference type="AlphaFoldDB" id="A0A3P7UVD4"/>
<dbReference type="EMBL" id="UZAE01000399">
    <property type="protein sequence ID" value="VDN96981.1"/>
    <property type="molecule type" value="Genomic_DNA"/>
</dbReference>
<organism evidence="4 5">
    <name type="scientific">Rodentolepis nana</name>
    <name type="common">Dwarf tapeworm</name>
    <name type="synonym">Hymenolepis nana</name>
    <dbReference type="NCBI Taxonomy" id="102285"/>
    <lineage>
        <taxon>Eukaryota</taxon>
        <taxon>Metazoa</taxon>
        <taxon>Spiralia</taxon>
        <taxon>Lophotrochozoa</taxon>
        <taxon>Platyhelminthes</taxon>
        <taxon>Cestoda</taxon>
        <taxon>Eucestoda</taxon>
        <taxon>Cyclophyllidea</taxon>
        <taxon>Hymenolepididae</taxon>
        <taxon>Rodentolepis</taxon>
    </lineage>
</organism>
<dbReference type="Proteomes" id="UP000278807">
    <property type="component" value="Unassembled WGS sequence"/>
</dbReference>
<dbReference type="GO" id="GO:0004567">
    <property type="term" value="F:beta-mannosidase activity"/>
    <property type="evidence" value="ECO:0007669"/>
    <property type="project" value="TreeGrafter"/>
</dbReference>
<dbReference type="InterPro" id="IPR036156">
    <property type="entry name" value="Beta-gal/glucu_dom_sf"/>
</dbReference>
<keyword evidence="5" id="KW-1185">Reference proteome</keyword>
<dbReference type="Pfam" id="PF22666">
    <property type="entry name" value="Glyco_hydro_2_N2"/>
    <property type="match status" value="1"/>
</dbReference>
<dbReference type="SUPFAM" id="SSF49303">
    <property type="entry name" value="beta-Galactosidase/glucuronidase domain"/>
    <property type="match status" value="1"/>
</dbReference>
<dbReference type="Gene3D" id="2.60.120.260">
    <property type="entry name" value="Galactose-binding domain-like"/>
    <property type="match status" value="1"/>
</dbReference>
<evidence type="ECO:0000313" key="5">
    <source>
        <dbReference type="Proteomes" id="UP000278807"/>
    </source>
</evidence>
<reference evidence="4 5" key="1">
    <citation type="submission" date="2018-11" db="EMBL/GenBank/DDBJ databases">
        <authorList>
            <consortium name="Pathogen Informatics"/>
        </authorList>
    </citation>
    <scope>NUCLEOTIDE SEQUENCE [LARGE SCALE GENOMIC DNA]</scope>
</reference>
<dbReference type="PANTHER" id="PTHR43730:SF1">
    <property type="entry name" value="BETA-MANNOSIDASE"/>
    <property type="match status" value="1"/>
</dbReference>
<keyword evidence="1" id="KW-0378">Hydrolase</keyword>
<accession>A0A3P7UVD4</accession>
<dbReference type="InterPro" id="IPR008979">
    <property type="entry name" value="Galactose-bd-like_sf"/>
</dbReference>
<protein>
    <recommendedName>
        <fullName evidence="3">Beta-mannosidase-like galactose-binding domain-containing protein</fullName>
    </recommendedName>
</protein>
<proteinExistence type="predicted"/>
<keyword evidence="2" id="KW-0326">Glycosidase</keyword>
<name>A0A3P7UVD4_RODNA</name>
<gene>
    <name evidence="4" type="ORF">HNAJ_LOCUS1122</name>
</gene>
<dbReference type="InterPro" id="IPR054593">
    <property type="entry name" value="Beta-mannosidase-like_N2"/>
</dbReference>
<dbReference type="SUPFAM" id="SSF49785">
    <property type="entry name" value="Galactose-binding domain-like"/>
    <property type="match status" value="1"/>
</dbReference>
<dbReference type="GO" id="GO:0006516">
    <property type="term" value="P:glycoprotein catabolic process"/>
    <property type="evidence" value="ECO:0007669"/>
    <property type="project" value="TreeGrafter"/>
</dbReference>
<dbReference type="InterPro" id="IPR050887">
    <property type="entry name" value="Beta-mannosidase_GH2"/>
</dbReference>